<feature type="domain" description="Antitoxin SocA-like Panacea" evidence="1">
    <location>
        <begin position="26"/>
        <end position="124"/>
    </location>
</feature>
<reference evidence="2 3" key="1">
    <citation type="journal article" date="2015" name="Genome Announc.">
        <title>Expanding the biotechnology potential of lactobacilli through comparative genomics of 213 strains and associated genera.</title>
        <authorList>
            <person name="Sun Z."/>
            <person name="Harris H.M."/>
            <person name="McCann A."/>
            <person name="Guo C."/>
            <person name="Argimon S."/>
            <person name="Zhang W."/>
            <person name="Yang X."/>
            <person name="Jeffery I.B."/>
            <person name="Cooney J.C."/>
            <person name="Kagawa T.F."/>
            <person name="Liu W."/>
            <person name="Song Y."/>
            <person name="Salvetti E."/>
            <person name="Wrobel A."/>
            <person name="Rasinkangas P."/>
            <person name="Parkhill J."/>
            <person name="Rea M.C."/>
            <person name="O'Sullivan O."/>
            <person name="Ritari J."/>
            <person name="Douillard F.P."/>
            <person name="Paul Ross R."/>
            <person name="Yang R."/>
            <person name="Briner A.E."/>
            <person name="Felis G.E."/>
            <person name="de Vos W.M."/>
            <person name="Barrangou R."/>
            <person name="Klaenhammer T.R."/>
            <person name="Caufield P.W."/>
            <person name="Cui Y."/>
            <person name="Zhang H."/>
            <person name="O'Toole P.W."/>
        </authorList>
    </citation>
    <scope>NUCLEOTIDE SEQUENCE [LARGE SCALE GENOMIC DNA]</scope>
    <source>
        <strain evidence="2 3">DSM 13238</strain>
    </source>
</reference>
<dbReference type="GeneID" id="96666752"/>
<dbReference type="OrthoDB" id="9799173at2"/>
<gene>
    <name evidence="2" type="ORF">FD33_GL000005</name>
</gene>
<evidence type="ECO:0000259" key="1">
    <source>
        <dbReference type="Pfam" id="PF13274"/>
    </source>
</evidence>
<dbReference type="PATRIC" id="fig|1122151.5.peg.5"/>
<comment type="caution">
    <text evidence="2">The sequence shown here is derived from an EMBL/GenBank/DDBJ whole genome shotgun (WGS) entry which is preliminary data.</text>
</comment>
<dbReference type="EMBL" id="AZES01000005">
    <property type="protein sequence ID" value="KRL32575.1"/>
    <property type="molecule type" value="Genomic_DNA"/>
</dbReference>
<evidence type="ECO:0000313" key="3">
    <source>
        <dbReference type="Proteomes" id="UP000051908"/>
    </source>
</evidence>
<evidence type="ECO:0000313" key="2">
    <source>
        <dbReference type="EMBL" id="KRL32575.1"/>
    </source>
</evidence>
<dbReference type="Pfam" id="PF13274">
    <property type="entry name" value="SocA_Panacea"/>
    <property type="match status" value="1"/>
</dbReference>
<proteinExistence type="predicted"/>
<dbReference type="Proteomes" id="UP000051908">
    <property type="component" value="Unassembled WGS sequence"/>
</dbReference>
<dbReference type="RefSeq" id="WP_025086174.1">
    <property type="nucleotide sequence ID" value="NZ_AZES01000005.1"/>
</dbReference>
<keyword evidence="3" id="KW-1185">Reference proteome</keyword>
<sequence length="155" mass="17797">MTDSKFTAQQIANWYLKKGSLSPKKLQKILYYAYSWVLTLTNDDVDHLDNKLFDDTFEAWAHGPVLHDIYSKYKSYGYNDIPEYNGEVVGLPDDVEDILNQVWDEYGTFTADQLENLSHREAPWIKARGDATPLSASTSAISDKDIFKCYIERVA</sequence>
<accession>A0A0R1PKA6</accession>
<dbReference type="AlphaFoldDB" id="A0A0R1PKA6"/>
<dbReference type="InterPro" id="IPR025272">
    <property type="entry name" value="SocA_Panacea"/>
</dbReference>
<organism evidence="2 3">
    <name type="scientific">Companilactobacillus paralimentarius DSM 13238 = JCM 10415</name>
    <dbReference type="NCBI Taxonomy" id="1122151"/>
    <lineage>
        <taxon>Bacteria</taxon>
        <taxon>Bacillati</taxon>
        <taxon>Bacillota</taxon>
        <taxon>Bacilli</taxon>
        <taxon>Lactobacillales</taxon>
        <taxon>Lactobacillaceae</taxon>
        <taxon>Companilactobacillus</taxon>
    </lineage>
</organism>
<name>A0A0R1PKA6_9LACO</name>
<protein>
    <recommendedName>
        <fullName evidence="1">Antitoxin SocA-like Panacea domain-containing protein</fullName>
    </recommendedName>
</protein>